<organism evidence="1 2">
    <name type="scientific">Meloidogyne enterolobii</name>
    <name type="common">Root-knot nematode worm</name>
    <name type="synonym">Meloidogyne mayaguensis</name>
    <dbReference type="NCBI Taxonomy" id="390850"/>
    <lineage>
        <taxon>Eukaryota</taxon>
        <taxon>Metazoa</taxon>
        <taxon>Ecdysozoa</taxon>
        <taxon>Nematoda</taxon>
        <taxon>Chromadorea</taxon>
        <taxon>Rhabditida</taxon>
        <taxon>Tylenchina</taxon>
        <taxon>Tylenchomorpha</taxon>
        <taxon>Tylenchoidea</taxon>
        <taxon>Meloidogynidae</taxon>
        <taxon>Meloidogyninae</taxon>
        <taxon>Meloidogyne</taxon>
    </lineage>
</organism>
<reference evidence="1" key="1">
    <citation type="submission" date="2023-11" db="EMBL/GenBank/DDBJ databases">
        <authorList>
            <person name="Poullet M."/>
        </authorList>
    </citation>
    <scope>NUCLEOTIDE SEQUENCE</scope>
    <source>
        <strain evidence="1">E1834</strain>
    </source>
</reference>
<comment type="caution">
    <text evidence="1">The sequence shown here is derived from an EMBL/GenBank/DDBJ whole genome shotgun (WGS) entry which is preliminary data.</text>
</comment>
<sequence length="169" mass="19990">MNTKLIHLKFKQSDLHESLRQPLKRLSNRQLSVLLKQIRGQRRKQQGENEEIIQDGQSRKSMLTELHTLLRSSSNSQRLRRPKLLTNINIIPNEWNIYPPKRLNNNEEIRLEGDVKNGGENETTNLLNISSIDNITRWILKFLILLLRFCIFSIFSQNLLLLFKQIIYC</sequence>
<evidence type="ECO:0000313" key="1">
    <source>
        <dbReference type="EMBL" id="CAK5088756.1"/>
    </source>
</evidence>
<gene>
    <name evidence="1" type="ORF">MENTE1834_LOCUS36431</name>
</gene>
<keyword evidence="2" id="KW-1185">Reference proteome</keyword>
<dbReference type="Proteomes" id="UP001497535">
    <property type="component" value="Unassembled WGS sequence"/>
</dbReference>
<evidence type="ECO:0000313" key="2">
    <source>
        <dbReference type="Proteomes" id="UP001497535"/>
    </source>
</evidence>
<protein>
    <submittedName>
        <fullName evidence="1">Uncharacterized protein</fullName>
    </submittedName>
</protein>
<name>A0ACB1AEH8_MELEN</name>
<proteinExistence type="predicted"/>
<accession>A0ACB1AEH8</accession>
<dbReference type="EMBL" id="CAVMJV010000074">
    <property type="protein sequence ID" value="CAK5088756.1"/>
    <property type="molecule type" value="Genomic_DNA"/>
</dbReference>